<protein>
    <submittedName>
        <fullName evidence="2">Uncharacterized protein</fullName>
    </submittedName>
</protein>
<accession>A0ABR3WCA4</accession>
<feature type="region of interest" description="Disordered" evidence="1">
    <location>
        <begin position="1"/>
        <end position="101"/>
    </location>
</feature>
<keyword evidence="3" id="KW-1185">Reference proteome</keyword>
<comment type="caution">
    <text evidence="2">The sequence shown here is derived from an EMBL/GenBank/DDBJ whole genome shotgun (WGS) entry which is preliminary data.</text>
</comment>
<organism evidence="2 3">
    <name type="scientific">Diaporthe australafricana</name>
    <dbReference type="NCBI Taxonomy" id="127596"/>
    <lineage>
        <taxon>Eukaryota</taxon>
        <taxon>Fungi</taxon>
        <taxon>Dikarya</taxon>
        <taxon>Ascomycota</taxon>
        <taxon>Pezizomycotina</taxon>
        <taxon>Sordariomycetes</taxon>
        <taxon>Sordariomycetidae</taxon>
        <taxon>Diaporthales</taxon>
        <taxon>Diaporthaceae</taxon>
        <taxon>Diaporthe</taxon>
    </lineage>
</organism>
<sequence length="440" mass="47562">MSTPTTPSSAPSTAGLPPTDATEITAAAQAAPVHQPPHPPPGAAVPPHAPAHTHSQSHLLPPQDSVPVQRSRSTQQPQLKELGPLPPLPRGRPPRPKAAIALQPPAPGVWQVQPWFDHEASANDARRHDAEATVQPHQQKTPPPLEPAYARGGHLLGGFNSARYAGVNLGHPKFSPEGKLFLLTGSNALDSWIQQVSYIAQGLSCFHEMTENFTTFPRASTVQLFICETRFATAWRILEGSISAQVWAYMRVLGFSSAQGSGQGLMSPTPADCFEYAKQAAARMLIPGTREQPVVERKRMVQEVLMAQPSDYPSERAYKKGVQWLRLACDSLIKQGDFDLAISLYDPVPDWAPRPCDESVNDMATAASPGSEALGTDVPGASSEAVTDAVSSANEPPDVDQPRSLSKLQPWNPNPKKRKRTQRDQGDMATRPQADVDTEN</sequence>
<proteinExistence type="predicted"/>
<feature type="compositionally biased region" description="Polar residues" evidence="1">
    <location>
        <begin position="66"/>
        <end position="78"/>
    </location>
</feature>
<feature type="compositionally biased region" description="Low complexity" evidence="1">
    <location>
        <begin position="1"/>
        <end position="33"/>
    </location>
</feature>
<name>A0ABR3WCA4_9PEZI</name>
<dbReference type="EMBL" id="JAWRVE010000106">
    <property type="protein sequence ID" value="KAL1858237.1"/>
    <property type="molecule type" value="Genomic_DNA"/>
</dbReference>
<evidence type="ECO:0000256" key="1">
    <source>
        <dbReference type="SAM" id="MobiDB-lite"/>
    </source>
</evidence>
<feature type="compositionally biased region" description="Pro residues" evidence="1">
    <location>
        <begin position="34"/>
        <end position="49"/>
    </location>
</feature>
<evidence type="ECO:0000313" key="3">
    <source>
        <dbReference type="Proteomes" id="UP001583177"/>
    </source>
</evidence>
<evidence type="ECO:0000313" key="2">
    <source>
        <dbReference type="EMBL" id="KAL1858237.1"/>
    </source>
</evidence>
<feature type="region of interest" description="Disordered" evidence="1">
    <location>
        <begin position="356"/>
        <end position="440"/>
    </location>
</feature>
<reference evidence="2 3" key="1">
    <citation type="journal article" date="2024" name="IMA Fungus">
        <title>IMA Genome - F19 : A genome assembly and annotation guide to empower mycologists, including annotated draft genome sequences of Ceratocystis pirilliformis, Diaporthe australafricana, Fusarium ophioides, Paecilomyces lecythidis, and Sporothrix stenoceras.</title>
        <authorList>
            <person name="Aylward J."/>
            <person name="Wilson A.M."/>
            <person name="Visagie C.M."/>
            <person name="Spraker J."/>
            <person name="Barnes I."/>
            <person name="Buitendag C."/>
            <person name="Ceriani C."/>
            <person name="Del Mar Angel L."/>
            <person name="du Plessis D."/>
            <person name="Fuchs T."/>
            <person name="Gasser K."/>
            <person name="Kramer D."/>
            <person name="Li W."/>
            <person name="Munsamy K."/>
            <person name="Piso A."/>
            <person name="Price J.L."/>
            <person name="Sonnekus B."/>
            <person name="Thomas C."/>
            <person name="van der Nest A."/>
            <person name="van Dijk A."/>
            <person name="van Heerden A."/>
            <person name="van Vuuren N."/>
            <person name="Yilmaz N."/>
            <person name="Duong T.A."/>
            <person name="van der Merwe N.A."/>
            <person name="Wingfield M.J."/>
            <person name="Wingfield B.D."/>
        </authorList>
    </citation>
    <scope>NUCLEOTIDE SEQUENCE [LARGE SCALE GENOMIC DNA]</scope>
    <source>
        <strain evidence="2 3">CMW 18300</strain>
    </source>
</reference>
<dbReference type="Proteomes" id="UP001583177">
    <property type="component" value="Unassembled WGS sequence"/>
</dbReference>
<gene>
    <name evidence="2" type="ORF">Daus18300_009983</name>
</gene>